<dbReference type="InterPro" id="IPR000758">
    <property type="entry name" value="Enterovir_OMP"/>
</dbReference>
<dbReference type="GO" id="GO:0044384">
    <property type="term" value="C:host outer membrane"/>
    <property type="evidence" value="ECO:0007669"/>
    <property type="project" value="InterPro"/>
</dbReference>
<proteinExistence type="predicted"/>
<dbReference type="PROSITE" id="PS00695">
    <property type="entry name" value="ENT_VIR_OMP_2"/>
    <property type="match status" value="1"/>
</dbReference>
<comment type="caution">
    <text evidence="1">The sequence shown here is derived from an EMBL/GenBank/DDBJ whole genome shotgun (WGS) entry which is preliminary data.</text>
</comment>
<reference evidence="1 2" key="1">
    <citation type="submission" date="2018-07" db="EMBL/GenBank/DDBJ databases">
        <title>Genomic Encyclopedia of Type Strains, Phase IV (KMG-IV): sequencing the most valuable type-strain genomes for metagenomic binning, comparative biology and taxonomic classification.</title>
        <authorList>
            <person name="Goeker M."/>
        </authorList>
    </citation>
    <scope>NUCLEOTIDE SEQUENCE [LARGE SCALE GENOMIC DNA]</scope>
    <source>
        <strain evidence="1 2">DSM 21410</strain>
    </source>
</reference>
<dbReference type="AlphaFoldDB" id="A0A369A150"/>
<evidence type="ECO:0000313" key="1">
    <source>
        <dbReference type="EMBL" id="RCX01194.1"/>
    </source>
</evidence>
<accession>A0A369A150</accession>
<dbReference type="EMBL" id="QPJS01000007">
    <property type="protein sequence ID" value="RCX01194.1"/>
    <property type="molecule type" value="Genomic_DNA"/>
</dbReference>
<evidence type="ECO:0000313" key="2">
    <source>
        <dbReference type="Proteomes" id="UP000253517"/>
    </source>
</evidence>
<name>A0A369A150_9FLAO</name>
<sequence>MAIGILLLVALPSIAQRDSLGVCLDVSIGRVLPHKGAQINLRIERKKLNFGGGFNFHLNDIPHDRNNYVYRKRAYRINTTDVIGLNFFTEKRFASISQNHFFIGYSIHAHRLSLKKLNYIFLEELVDPSFSSIREFYTVEEGVIGEKGTFLFNTAYLRGQFPLNDKLYFNAQVGFSIGSYYFKEFRRDEPPLRNNPFLFTYEWDAFIQFMVGIGYRF</sequence>
<gene>
    <name evidence="1" type="ORF">DES35_1077</name>
</gene>
<dbReference type="Proteomes" id="UP000253517">
    <property type="component" value="Unassembled WGS sequence"/>
</dbReference>
<keyword evidence="2" id="KW-1185">Reference proteome</keyword>
<organism evidence="1 2">
    <name type="scientific">Schleiferia thermophila</name>
    <dbReference type="NCBI Taxonomy" id="884107"/>
    <lineage>
        <taxon>Bacteria</taxon>
        <taxon>Pseudomonadati</taxon>
        <taxon>Bacteroidota</taxon>
        <taxon>Flavobacteriia</taxon>
        <taxon>Flavobacteriales</taxon>
        <taxon>Schleiferiaceae</taxon>
        <taxon>Schleiferia</taxon>
    </lineage>
</organism>
<protein>
    <submittedName>
        <fullName evidence="1">Uncharacterized protein</fullName>
    </submittedName>
</protein>